<organism evidence="1 2">
    <name type="scientific">Taxus chinensis</name>
    <name type="common">Chinese yew</name>
    <name type="synonym">Taxus wallichiana var. chinensis</name>
    <dbReference type="NCBI Taxonomy" id="29808"/>
    <lineage>
        <taxon>Eukaryota</taxon>
        <taxon>Viridiplantae</taxon>
        <taxon>Streptophyta</taxon>
        <taxon>Embryophyta</taxon>
        <taxon>Tracheophyta</taxon>
        <taxon>Spermatophyta</taxon>
        <taxon>Pinopsida</taxon>
        <taxon>Pinidae</taxon>
        <taxon>Conifers II</taxon>
        <taxon>Cupressales</taxon>
        <taxon>Taxaceae</taxon>
        <taxon>Taxus</taxon>
    </lineage>
</organism>
<dbReference type="Proteomes" id="UP000824469">
    <property type="component" value="Unassembled WGS sequence"/>
</dbReference>
<name>A0AA38CDI5_TAXCH</name>
<dbReference type="AlphaFoldDB" id="A0AA38CDI5"/>
<reference evidence="1 2" key="1">
    <citation type="journal article" date="2021" name="Nat. Plants">
        <title>The Taxus genome provides insights into paclitaxel biosynthesis.</title>
        <authorList>
            <person name="Xiong X."/>
            <person name="Gou J."/>
            <person name="Liao Q."/>
            <person name="Li Y."/>
            <person name="Zhou Q."/>
            <person name="Bi G."/>
            <person name="Li C."/>
            <person name="Du R."/>
            <person name="Wang X."/>
            <person name="Sun T."/>
            <person name="Guo L."/>
            <person name="Liang H."/>
            <person name="Lu P."/>
            <person name="Wu Y."/>
            <person name="Zhang Z."/>
            <person name="Ro D.K."/>
            <person name="Shang Y."/>
            <person name="Huang S."/>
            <person name="Yan J."/>
        </authorList>
    </citation>
    <scope>NUCLEOTIDE SEQUENCE [LARGE SCALE GENOMIC DNA]</scope>
    <source>
        <strain evidence="1">Ta-2019</strain>
    </source>
</reference>
<gene>
    <name evidence="1" type="ORF">KI387_038615</name>
</gene>
<sequence>TRRKSWDRLDARDLISILYLQFDGELIELINILLDSVSRCVAKMKPMCQEHFFVHESDLGASLPGFLHYACNLVSCDGLYMI</sequence>
<dbReference type="EMBL" id="JAHRHJ020000011">
    <property type="protein sequence ID" value="KAH9295027.1"/>
    <property type="molecule type" value="Genomic_DNA"/>
</dbReference>
<keyword evidence="2" id="KW-1185">Reference proteome</keyword>
<feature type="non-terminal residue" evidence="1">
    <location>
        <position position="1"/>
    </location>
</feature>
<accession>A0AA38CDI5</accession>
<evidence type="ECO:0000313" key="1">
    <source>
        <dbReference type="EMBL" id="KAH9295027.1"/>
    </source>
</evidence>
<proteinExistence type="predicted"/>
<evidence type="ECO:0000313" key="2">
    <source>
        <dbReference type="Proteomes" id="UP000824469"/>
    </source>
</evidence>
<feature type="non-terminal residue" evidence="1">
    <location>
        <position position="82"/>
    </location>
</feature>
<comment type="caution">
    <text evidence="1">The sequence shown here is derived from an EMBL/GenBank/DDBJ whole genome shotgun (WGS) entry which is preliminary data.</text>
</comment>
<protein>
    <submittedName>
        <fullName evidence="1">Uncharacterized protein</fullName>
    </submittedName>
</protein>